<dbReference type="PROSITE" id="PS51752">
    <property type="entry name" value="JACALIN_LECTIN"/>
    <property type="match status" value="1"/>
</dbReference>
<name>A0A0D3ENH9_9ORYZ</name>
<dbReference type="InterPro" id="IPR001229">
    <property type="entry name" value="Jacalin-like_lectin_dom"/>
</dbReference>
<dbReference type="InterPro" id="IPR036404">
    <property type="entry name" value="Jacalin-like_lectin_dom_sf"/>
</dbReference>
<proteinExistence type="predicted"/>
<evidence type="ECO:0000256" key="1">
    <source>
        <dbReference type="ARBA" id="ARBA00022734"/>
    </source>
</evidence>
<dbReference type="SUPFAM" id="SSF51101">
    <property type="entry name" value="Mannose-binding lectins"/>
    <property type="match status" value="1"/>
</dbReference>
<dbReference type="EnsemblPlants" id="OBART01G14630.1">
    <property type="protein sequence ID" value="OBART01G14630.1"/>
    <property type="gene ID" value="OBART01G14630"/>
</dbReference>
<feature type="domain" description="Jacalin-type lectin" evidence="2">
    <location>
        <begin position="3"/>
        <end position="144"/>
    </location>
</feature>
<dbReference type="HOGENOM" id="CLU_078923_4_0_1"/>
<dbReference type="Gene3D" id="2.100.10.30">
    <property type="entry name" value="Jacalin-like lectin domain"/>
    <property type="match status" value="1"/>
</dbReference>
<accession>A0A0D3ENH9</accession>
<dbReference type="Proteomes" id="UP000026960">
    <property type="component" value="Chromosome 1"/>
</dbReference>
<keyword evidence="4" id="KW-1185">Reference proteome</keyword>
<reference evidence="3" key="2">
    <citation type="submission" date="2015-03" db="UniProtKB">
        <authorList>
            <consortium name="EnsemblPlants"/>
        </authorList>
    </citation>
    <scope>IDENTIFICATION</scope>
</reference>
<dbReference type="Gramene" id="OBART01G14630.1">
    <property type="protein sequence ID" value="OBART01G14630.1"/>
    <property type="gene ID" value="OBART01G14630"/>
</dbReference>
<sequence length="144" mass="14973">MALVKIGLWGGNGGSAQDITVKPSKLTGMTIRSGQAIDAVGFTYIGTDGQEHVVGPWGGNGGSPTTIIFGPSERVKEVSGTHGTLQTLADILTYLRIVTDVTTHEFGVPNGTAFSVPLQDDARVVGFFARSGLLVDAIGVYVQP</sequence>
<dbReference type="PaxDb" id="65489-OBART01G14630.1"/>
<keyword evidence="1" id="KW-0430">Lectin</keyword>
<evidence type="ECO:0000313" key="3">
    <source>
        <dbReference type="EnsemblPlants" id="OBART01G14630.1"/>
    </source>
</evidence>
<reference evidence="3" key="1">
    <citation type="journal article" date="2009" name="Rice">
        <title>De Novo Next Generation Sequencing of Plant Genomes.</title>
        <authorList>
            <person name="Rounsley S."/>
            <person name="Marri P.R."/>
            <person name="Yu Y."/>
            <person name="He R."/>
            <person name="Sisneros N."/>
            <person name="Goicoechea J.L."/>
            <person name="Lee S.J."/>
            <person name="Angelova A."/>
            <person name="Kudrna D."/>
            <person name="Luo M."/>
            <person name="Affourtit J."/>
            <person name="Desany B."/>
            <person name="Knight J."/>
            <person name="Niazi F."/>
            <person name="Egholm M."/>
            <person name="Wing R.A."/>
        </authorList>
    </citation>
    <scope>NUCLEOTIDE SEQUENCE [LARGE SCALE GENOMIC DNA]</scope>
    <source>
        <strain evidence="3">cv. IRGC 105608</strain>
    </source>
</reference>
<dbReference type="InterPro" id="IPR033734">
    <property type="entry name" value="Jacalin-like_lectin_dom_plant"/>
</dbReference>
<dbReference type="GO" id="GO:0030246">
    <property type="term" value="F:carbohydrate binding"/>
    <property type="evidence" value="ECO:0007669"/>
    <property type="project" value="UniProtKB-KW"/>
</dbReference>
<dbReference type="AlphaFoldDB" id="A0A0D3ENH9"/>
<organism evidence="3">
    <name type="scientific">Oryza barthii</name>
    <dbReference type="NCBI Taxonomy" id="65489"/>
    <lineage>
        <taxon>Eukaryota</taxon>
        <taxon>Viridiplantae</taxon>
        <taxon>Streptophyta</taxon>
        <taxon>Embryophyta</taxon>
        <taxon>Tracheophyta</taxon>
        <taxon>Spermatophyta</taxon>
        <taxon>Magnoliopsida</taxon>
        <taxon>Liliopsida</taxon>
        <taxon>Poales</taxon>
        <taxon>Poaceae</taxon>
        <taxon>BOP clade</taxon>
        <taxon>Oryzoideae</taxon>
        <taxon>Oryzeae</taxon>
        <taxon>Oryzinae</taxon>
        <taxon>Oryza</taxon>
    </lineage>
</organism>
<dbReference type="STRING" id="65489.A0A0D3ENH9"/>
<evidence type="ECO:0000259" key="2">
    <source>
        <dbReference type="PROSITE" id="PS51752"/>
    </source>
</evidence>
<evidence type="ECO:0000313" key="4">
    <source>
        <dbReference type="Proteomes" id="UP000026960"/>
    </source>
</evidence>
<dbReference type="CDD" id="cd09612">
    <property type="entry name" value="Jacalin"/>
    <property type="match status" value="1"/>
</dbReference>
<dbReference type="PANTHER" id="PTHR46506">
    <property type="entry name" value="OS05G0143600 PROTEIN"/>
    <property type="match status" value="1"/>
</dbReference>
<dbReference type="Pfam" id="PF01419">
    <property type="entry name" value="Jacalin"/>
    <property type="match status" value="1"/>
</dbReference>
<protein>
    <recommendedName>
        <fullName evidence="2">Jacalin-type lectin domain-containing protein</fullName>
    </recommendedName>
</protein>
<dbReference type="SMART" id="SM00915">
    <property type="entry name" value="Jacalin"/>
    <property type="match status" value="1"/>
</dbReference>